<dbReference type="RefSeq" id="XP_018381926.1">
    <property type="nucleotide sequence ID" value="XM_018527732.1"/>
</dbReference>
<dbReference type="GO" id="GO:0016787">
    <property type="term" value="F:hydrolase activity"/>
    <property type="evidence" value="ECO:0007669"/>
    <property type="project" value="UniProtKB-KW"/>
</dbReference>
<organism evidence="8 9">
    <name type="scientific">Alternaria alternata</name>
    <name type="common">Alternaria rot fungus</name>
    <name type="synonym">Torula alternata</name>
    <dbReference type="NCBI Taxonomy" id="5599"/>
    <lineage>
        <taxon>Eukaryota</taxon>
        <taxon>Fungi</taxon>
        <taxon>Dikarya</taxon>
        <taxon>Ascomycota</taxon>
        <taxon>Pezizomycotina</taxon>
        <taxon>Dothideomycetes</taxon>
        <taxon>Pleosporomycetidae</taxon>
        <taxon>Pleosporales</taxon>
        <taxon>Pleosporineae</taxon>
        <taxon>Pleosporaceae</taxon>
        <taxon>Alternaria</taxon>
        <taxon>Alternaria sect. Alternaria</taxon>
        <taxon>Alternaria alternata complex</taxon>
    </lineage>
</organism>
<feature type="domain" description="Helicase ATP-binding" evidence="7">
    <location>
        <begin position="1019"/>
        <end position="1331"/>
    </location>
</feature>
<evidence type="ECO:0000256" key="5">
    <source>
        <dbReference type="ARBA" id="ARBA00022840"/>
    </source>
</evidence>
<evidence type="ECO:0000256" key="1">
    <source>
        <dbReference type="ARBA" id="ARBA00022603"/>
    </source>
</evidence>
<feature type="compositionally biased region" description="Acidic residues" evidence="6">
    <location>
        <begin position="90"/>
        <end position="100"/>
    </location>
</feature>
<evidence type="ECO:0000256" key="2">
    <source>
        <dbReference type="ARBA" id="ARBA00022679"/>
    </source>
</evidence>
<dbReference type="SMART" id="SM00487">
    <property type="entry name" value="DEXDc"/>
    <property type="match status" value="1"/>
</dbReference>
<dbReference type="Gene3D" id="3.40.50.10810">
    <property type="entry name" value="Tandem AAA-ATPase domain"/>
    <property type="match status" value="2"/>
</dbReference>
<keyword evidence="4" id="KW-0378">Hydrolase</keyword>
<dbReference type="EMBL" id="KV441489">
    <property type="protein sequence ID" value="OAG16505.1"/>
    <property type="molecule type" value="Genomic_DNA"/>
</dbReference>
<feature type="region of interest" description="Disordered" evidence="6">
    <location>
        <begin position="1"/>
        <end position="124"/>
    </location>
</feature>
<dbReference type="GO" id="GO:0008168">
    <property type="term" value="F:methyltransferase activity"/>
    <property type="evidence" value="ECO:0007669"/>
    <property type="project" value="UniProtKB-KW"/>
</dbReference>
<sequence>MEEADTDQSKGSGTSSLHLGGRSIRARPRVSYVEQFPDDPSDLTAEDESESDVYVSSATDEESEADIELVSSEDEDKVSAISDPGSLDIMLDEESIAVEDDNPKPKPRRQHKPGESTRADKGIDLSLPPLFKHSGMVATMCSGTESPLLALDEISKALVATGRTPMQIQQEFSAEIEVFKQGYIERNFAPKRLFRDVRDFIRESATTAVTAYGAELDIPTDVDILIAGSVYKDLSRLNTRGKTLDDGGESGDTFQGMYAYTDRFRPSIVLLENVKNEKKTWDDVMRRFDRIGYEAQWIYCDTKNYYLPQTRERMYMIAIERTLFGKGVKSATSQWKDLMRNLERQCSSPLRNDHIRSEKRLGILSPISRRSDNGTVLPPDFADRKSYISQSSRVHDAIDIAHLEAAAKGYDSLYKMALWDVSQNVDRFKADLGIAPCITPGGQDFASNRQHALNGSQLLMLQGMPLDRLLFANETQKDLQNLAGNAMSTTVIGASLISALIVGCKAFRPYQAKSGGKTLSAPPDSNMITEPSMLKRTFLQPSTYEDLNLVKLQQEAKSSARMCNCEGKQAISKSAIQICSACGHLACSSCAGNPKHVYRTIVPTSHRITPPDELIRRWRQLMPSRLKFDVFPDISHLASKLGAKDPILDGYLATVSEAQLGSQYFCMGGFSRDYNQWKITYSSHQATVELVVGDHIQWSLFVKCPTHLPGNSTLRKFLSNPIAQATVADTLLNVEWRVRIPSTKDLVVDVSGSFEKISSCRSRLGLSDYKEETVPKRIKIKSDSLTATVGDYEHLPHCGTAFTSLYKRSMAVHDMYMFLDPDPIGWPEHDSFVFSRDHTRKHYGESRSSLARVHPSWRPWHMEDGRVHAITTTVVDVWAPAAMTLVPAAVSLHADFLEEGRLVDSVMPDCSQTLTCLDVFLHDELSVQTFADYSWALKSAKTLPQCLSWQVVHLDWQSECSCAPIYPEILWSVENGVATAHEDRRAAATFERAIKQRPTIVQLEASSDASGTRIRVWVGEQKLRSRQKIVRGGVLADQPSFGKTVASIGLIQSKLHQVTPEELIKRNQPLAAKQPRRLDSAATLVVCPPHITHQWSTELQEFLGSEEFDNYNVLIIENYSQLKSLTIEDFLQSRIVIVSWTLFSEEGYISELAKFTALPEPLKTSRRAFSCWLAKAVSEIPSQLAVYQRHDYKHFKRLTEQLLDERLLKPEFQVTLPVKILHGAAYESFSTQLPSRPSKRVKTKANSEADSSSNLAPLLHLFQFNRIIVDEYHYLNDNNKIGSNFVATSIKKIAAHKRWCLSGTPALANFSDVNQLASFLDVESFLSQTEVMSRQWHEGRHQRAQEFLDNFVRQNEAELRHIQCSEKLLSVDLDVAHHALYLELSQYLISQKMQIKKLNKKSGSDRSSRLNDSLEGSASAEEALLRCALIFETEEGRSALEVLIEKRSRQLRSTEKELLRLLSEFEGSMEQISNTESGIKELYGHYKKDVSQYNWLGDDESSQRVRAMLKTAQKTPRRDTTALEETSKVQRERMIKQQLSQLRDISLELAHRTRSKRFVVSIRDHLQLAALDKIQPLRCSSPSCKGTVDLRLLFSIPHCGHTACKECLELRTDDETCVHPGCNSHASEGNLIRMADLGSNEGQDTVQGFGNKLETVVQINHRMPASDQGIVFAPNEEIISILETVFDHYDISYHSPGRGRHTASAKPMEEFKTNKDPKTRKTLIILNLGSESAAGVNLTIANHVVFVSPFLAKTQYDYDSAMAQAIARSRRYGQKKKVYIYHVVALRTIDVDILEHRLRRSDALTATDSTAKSLKSLTTKKEKTRLARNNKSEIMLIPHTWLADKAKREILGIEESPDRLTSLINFSETFEQEDDES</sequence>
<keyword evidence="5" id="KW-0067">ATP-binding</keyword>
<proteinExistence type="predicted"/>
<evidence type="ECO:0000313" key="9">
    <source>
        <dbReference type="Proteomes" id="UP000077248"/>
    </source>
</evidence>
<keyword evidence="1" id="KW-0489">Methyltransferase</keyword>
<dbReference type="VEuPathDB" id="FungiDB:CC77DRAFT_1053191"/>
<dbReference type="Pfam" id="PF00176">
    <property type="entry name" value="SNF2-rel_dom"/>
    <property type="match status" value="1"/>
</dbReference>
<evidence type="ECO:0000256" key="4">
    <source>
        <dbReference type="ARBA" id="ARBA00022801"/>
    </source>
</evidence>
<dbReference type="SUPFAM" id="SSF52540">
    <property type="entry name" value="P-loop containing nucleoside triphosphate hydrolases"/>
    <property type="match status" value="2"/>
</dbReference>
<dbReference type="KEGG" id="aalt:CC77DRAFT_1053191"/>
<dbReference type="STRING" id="5599.A0A177D9W4"/>
<dbReference type="GO" id="GO:0008094">
    <property type="term" value="F:ATP-dependent activity, acting on DNA"/>
    <property type="evidence" value="ECO:0007669"/>
    <property type="project" value="TreeGrafter"/>
</dbReference>
<name>A0A177D9W4_ALTAL</name>
<dbReference type="Proteomes" id="UP000077248">
    <property type="component" value="Unassembled WGS sequence"/>
</dbReference>
<dbReference type="InterPro" id="IPR050628">
    <property type="entry name" value="SNF2_RAD54_helicase_TF"/>
</dbReference>
<keyword evidence="2" id="KW-0808">Transferase</keyword>
<dbReference type="InterPro" id="IPR029063">
    <property type="entry name" value="SAM-dependent_MTases_sf"/>
</dbReference>
<gene>
    <name evidence="8" type="ORF">CC77DRAFT_1053191</name>
</gene>
<reference evidence="8 9" key="1">
    <citation type="submission" date="2016-05" db="EMBL/GenBank/DDBJ databases">
        <title>Comparative analysis of secretome profiles of manganese(II)-oxidizing ascomycete fungi.</title>
        <authorList>
            <consortium name="DOE Joint Genome Institute"/>
            <person name="Zeiner C.A."/>
            <person name="Purvine S.O."/>
            <person name="Zink E.M."/>
            <person name="Wu S."/>
            <person name="Pasa-Tolic L."/>
            <person name="Chaput D.L."/>
            <person name="Haridas S."/>
            <person name="Grigoriev I.V."/>
            <person name="Santelli C.M."/>
            <person name="Hansel C.M."/>
        </authorList>
    </citation>
    <scope>NUCLEOTIDE SEQUENCE [LARGE SCALE GENOMIC DNA]</scope>
    <source>
        <strain evidence="8 9">SRC1lrK2f</strain>
    </source>
</reference>
<protein>
    <recommendedName>
        <fullName evidence="7">Helicase ATP-binding domain-containing protein</fullName>
    </recommendedName>
</protein>
<keyword evidence="9" id="KW-1185">Reference proteome</keyword>
<dbReference type="InterPro" id="IPR014001">
    <property type="entry name" value="Helicase_ATP-bd"/>
</dbReference>
<dbReference type="PANTHER" id="PTHR45626">
    <property type="entry name" value="TRANSCRIPTION TERMINATION FACTOR 2-RELATED"/>
    <property type="match status" value="1"/>
</dbReference>
<dbReference type="Gene3D" id="3.40.50.300">
    <property type="entry name" value="P-loop containing nucleotide triphosphate hydrolases"/>
    <property type="match status" value="1"/>
</dbReference>
<dbReference type="InterPro" id="IPR000330">
    <property type="entry name" value="SNF2_N"/>
</dbReference>
<dbReference type="InterPro" id="IPR001525">
    <property type="entry name" value="C5_MeTfrase"/>
</dbReference>
<dbReference type="Gene3D" id="3.40.50.150">
    <property type="entry name" value="Vaccinia Virus protein VP39"/>
    <property type="match status" value="1"/>
</dbReference>
<evidence type="ECO:0000256" key="6">
    <source>
        <dbReference type="SAM" id="MobiDB-lite"/>
    </source>
</evidence>
<feature type="compositionally biased region" description="Basic and acidic residues" evidence="6">
    <location>
        <begin position="112"/>
        <end position="123"/>
    </location>
</feature>
<accession>A0A177D9W4</accession>
<keyword evidence="3" id="KW-0547">Nucleotide-binding</keyword>
<dbReference type="Pfam" id="PF00145">
    <property type="entry name" value="DNA_methylase"/>
    <property type="match status" value="1"/>
</dbReference>
<dbReference type="PANTHER" id="PTHR45626:SF26">
    <property type="entry name" value="FAMILY HELICASE, PUTATIVE (AFU_ORTHOLOGUE AFUA_2G09120)-RELATED"/>
    <property type="match status" value="1"/>
</dbReference>
<dbReference type="GeneID" id="29113326"/>
<dbReference type="OMA" id="SMIPYIT"/>
<dbReference type="InterPro" id="IPR038718">
    <property type="entry name" value="SNF2-like_sf"/>
</dbReference>
<feature type="compositionally biased region" description="Acidic residues" evidence="6">
    <location>
        <begin position="36"/>
        <end position="51"/>
    </location>
</feature>
<dbReference type="InterPro" id="IPR027417">
    <property type="entry name" value="P-loop_NTPase"/>
</dbReference>
<evidence type="ECO:0000313" key="8">
    <source>
        <dbReference type="EMBL" id="OAG16505.1"/>
    </source>
</evidence>
<dbReference type="GO" id="GO:0005524">
    <property type="term" value="F:ATP binding"/>
    <property type="evidence" value="ECO:0007669"/>
    <property type="project" value="UniProtKB-KW"/>
</dbReference>
<dbReference type="GO" id="GO:0005634">
    <property type="term" value="C:nucleus"/>
    <property type="evidence" value="ECO:0007669"/>
    <property type="project" value="TreeGrafter"/>
</dbReference>
<dbReference type="GO" id="GO:0032259">
    <property type="term" value="P:methylation"/>
    <property type="evidence" value="ECO:0007669"/>
    <property type="project" value="UniProtKB-KW"/>
</dbReference>
<dbReference type="GO" id="GO:0006281">
    <property type="term" value="P:DNA repair"/>
    <property type="evidence" value="ECO:0007669"/>
    <property type="project" value="TreeGrafter"/>
</dbReference>
<dbReference type="SUPFAM" id="SSF53335">
    <property type="entry name" value="S-adenosyl-L-methionine-dependent methyltransferases"/>
    <property type="match status" value="1"/>
</dbReference>
<evidence type="ECO:0000259" key="7">
    <source>
        <dbReference type="SMART" id="SM00487"/>
    </source>
</evidence>
<feature type="compositionally biased region" description="Acidic residues" evidence="6">
    <location>
        <begin position="59"/>
        <end position="76"/>
    </location>
</feature>
<evidence type="ECO:0000256" key="3">
    <source>
        <dbReference type="ARBA" id="ARBA00022741"/>
    </source>
</evidence>